<dbReference type="Proteomes" id="UP000076865">
    <property type="component" value="Chromosome"/>
</dbReference>
<keyword evidence="3" id="KW-0808">Transferase</keyword>
<dbReference type="OrthoDB" id="158463at2"/>
<dbReference type="KEGG" id="aamy:GFC30_488"/>
<evidence type="ECO:0000259" key="2">
    <source>
        <dbReference type="Pfam" id="PF13477"/>
    </source>
</evidence>
<evidence type="ECO:0000259" key="1">
    <source>
        <dbReference type="Pfam" id="PF00534"/>
    </source>
</evidence>
<dbReference type="SUPFAM" id="SSF53756">
    <property type="entry name" value="UDP-Glycosyltransferase/glycogen phosphorylase"/>
    <property type="match status" value="1"/>
</dbReference>
<sequence length="356" mass="40024">MKVALLAPSKSIHTHKWALFYQQQGIDVKVITFKDHYSPENAKEVETWVLPKWFPGKLSYISSVFALKKQLASFQPDILHAHYVSSYGFVGALAHYHPFYVSVWGRDIYQFPQQRAVNRTIVEFTLKKADVICSTSRVMAAETKKYTNKSVEVTPFGVDLSIFRPMERQKKDTVTIGTVKALSDKYGIADLIKAFAIIYQRYPQTDLLIVGDGPQREQYERLTETLGIRQVTTFTGRVPNTEVPNYINKMDIFAVPSTEDSESFGVAAVEAMACGVPVVVSNVGGLPEVVKKDVTGLIVEKENPEALAAAFQKLLGDTDLRHRMGRSGIQHVKEHYDWIDNANGMLKLYEKTLNGV</sequence>
<evidence type="ECO:0000313" key="3">
    <source>
        <dbReference type="EMBL" id="ANB61940.1"/>
    </source>
</evidence>
<dbReference type="PANTHER" id="PTHR45947">
    <property type="entry name" value="SULFOQUINOVOSYL TRANSFERASE SQD2"/>
    <property type="match status" value="1"/>
</dbReference>
<dbReference type="GO" id="GO:0016757">
    <property type="term" value="F:glycosyltransferase activity"/>
    <property type="evidence" value="ECO:0007669"/>
    <property type="project" value="InterPro"/>
</dbReference>
<feature type="domain" description="Glycosyltransferase subfamily 4-like N-terminal" evidence="2">
    <location>
        <begin position="2"/>
        <end position="136"/>
    </location>
</feature>
<dbReference type="Pfam" id="PF00534">
    <property type="entry name" value="Glycos_transf_1"/>
    <property type="match status" value="1"/>
</dbReference>
<proteinExistence type="predicted"/>
<accession>A0A167TQX1</accession>
<gene>
    <name evidence="3" type="ORF">GFC30_488</name>
</gene>
<dbReference type="RefSeq" id="WP_066322738.1">
    <property type="nucleotide sequence ID" value="NZ_CP015438.1"/>
</dbReference>
<dbReference type="AlphaFoldDB" id="A0A167TQX1"/>
<keyword evidence="4" id="KW-1185">Reference proteome</keyword>
<dbReference type="PATRIC" id="fig|294699.3.peg.482"/>
<dbReference type="Gene3D" id="3.40.50.2000">
    <property type="entry name" value="Glycogen Phosphorylase B"/>
    <property type="match status" value="2"/>
</dbReference>
<name>A0A167TQX1_9BACL</name>
<dbReference type="EMBL" id="CP015438">
    <property type="protein sequence ID" value="ANB61940.1"/>
    <property type="molecule type" value="Genomic_DNA"/>
</dbReference>
<dbReference type="InterPro" id="IPR050194">
    <property type="entry name" value="Glycosyltransferase_grp1"/>
</dbReference>
<feature type="domain" description="Glycosyl transferase family 1" evidence="1">
    <location>
        <begin position="168"/>
        <end position="330"/>
    </location>
</feature>
<dbReference type="Pfam" id="PF13477">
    <property type="entry name" value="Glyco_trans_4_2"/>
    <property type="match status" value="1"/>
</dbReference>
<dbReference type="InterPro" id="IPR028098">
    <property type="entry name" value="Glyco_trans_4-like_N"/>
</dbReference>
<organism evidence="3 4">
    <name type="scientific">Anoxybacteroides amylolyticum</name>
    <dbReference type="NCBI Taxonomy" id="294699"/>
    <lineage>
        <taxon>Bacteria</taxon>
        <taxon>Bacillati</taxon>
        <taxon>Bacillota</taxon>
        <taxon>Bacilli</taxon>
        <taxon>Bacillales</taxon>
        <taxon>Anoxybacillaceae</taxon>
        <taxon>Anoxybacteroides</taxon>
    </lineage>
</organism>
<dbReference type="InterPro" id="IPR001296">
    <property type="entry name" value="Glyco_trans_1"/>
</dbReference>
<evidence type="ECO:0000313" key="4">
    <source>
        <dbReference type="Proteomes" id="UP000076865"/>
    </source>
</evidence>
<reference evidence="3 4" key="1">
    <citation type="journal article" date="2006" name="Syst. Appl. Microbiol.">
        <title>Anoxybacillus amylolyticus sp. nov., a thermophilic amylase producing bacterium isolated from Mount Rittmann (Antarctica).</title>
        <authorList>
            <person name="Poli A."/>
            <person name="Esposito E."/>
            <person name="Lama L."/>
            <person name="Orlando P."/>
            <person name="Nicolaus G."/>
            <person name="de Appolonia F."/>
            <person name="Gambacorta A."/>
            <person name="Nicolaus B."/>
        </authorList>
    </citation>
    <scope>NUCLEOTIDE SEQUENCE [LARGE SCALE GENOMIC DNA]</scope>
    <source>
        <strain evidence="3 4">DSM 15939</strain>
    </source>
</reference>
<protein>
    <submittedName>
        <fullName evidence="3">Glycosyl transferases group 1 family protein</fullName>
    </submittedName>
</protein>
<dbReference type="PANTHER" id="PTHR45947:SF3">
    <property type="entry name" value="SULFOQUINOVOSYL TRANSFERASE SQD2"/>
    <property type="match status" value="1"/>
</dbReference>